<dbReference type="Proteomes" id="UP000762676">
    <property type="component" value="Unassembled WGS sequence"/>
</dbReference>
<gene>
    <name evidence="1" type="ORF">ElyMa_000605800</name>
</gene>
<sequence length="69" mass="7515">MVYTGETHLQIWRSEVRGLAVVLNLVSPQQMEILLSSQLLTAVCPCPLTYDLHVYTGQPSAVVTVADSA</sequence>
<dbReference type="EMBL" id="BMAT01001204">
    <property type="protein sequence ID" value="GFR81518.1"/>
    <property type="molecule type" value="Genomic_DNA"/>
</dbReference>
<accession>A0AAV4G6X4</accession>
<organism evidence="1 2">
    <name type="scientific">Elysia marginata</name>
    <dbReference type="NCBI Taxonomy" id="1093978"/>
    <lineage>
        <taxon>Eukaryota</taxon>
        <taxon>Metazoa</taxon>
        <taxon>Spiralia</taxon>
        <taxon>Lophotrochozoa</taxon>
        <taxon>Mollusca</taxon>
        <taxon>Gastropoda</taxon>
        <taxon>Heterobranchia</taxon>
        <taxon>Euthyneura</taxon>
        <taxon>Panpulmonata</taxon>
        <taxon>Sacoglossa</taxon>
        <taxon>Placobranchoidea</taxon>
        <taxon>Plakobranchidae</taxon>
        <taxon>Elysia</taxon>
    </lineage>
</organism>
<evidence type="ECO:0000313" key="1">
    <source>
        <dbReference type="EMBL" id="GFR81518.1"/>
    </source>
</evidence>
<proteinExistence type="predicted"/>
<keyword evidence="2" id="KW-1185">Reference proteome</keyword>
<feature type="non-terminal residue" evidence="1">
    <location>
        <position position="69"/>
    </location>
</feature>
<dbReference type="AlphaFoldDB" id="A0AAV4G6X4"/>
<comment type="caution">
    <text evidence="1">The sequence shown here is derived from an EMBL/GenBank/DDBJ whole genome shotgun (WGS) entry which is preliminary data.</text>
</comment>
<protein>
    <submittedName>
        <fullName evidence="1">Uncharacterized protein</fullName>
    </submittedName>
</protein>
<reference evidence="1 2" key="1">
    <citation type="journal article" date="2021" name="Elife">
        <title>Chloroplast acquisition without the gene transfer in kleptoplastic sea slugs, Plakobranchus ocellatus.</title>
        <authorList>
            <person name="Maeda T."/>
            <person name="Takahashi S."/>
            <person name="Yoshida T."/>
            <person name="Shimamura S."/>
            <person name="Takaki Y."/>
            <person name="Nagai Y."/>
            <person name="Toyoda A."/>
            <person name="Suzuki Y."/>
            <person name="Arimoto A."/>
            <person name="Ishii H."/>
            <person name="Satoh N."/>
            <person name="Nishiyama T."/>
            <person name="Hasebe M."/>
            <person name="Maruyama T."/>
            <person name="Minagawa J."/>
            <person name="Obokata J."/>
            <person name="Shigenobu S."/>
        </authorList>
    </citation>
    <scope>NUCLEOTIDE SEQUENCE [LARGE SCALE GENOMIC DNA]</scope>
</reference>
<name>A0AAV4G6X4_9GAST</name>
<evidence type="ECO:0000313" key="2">
    <source>
        <dbReference type="Proteomes" id="UP000762676"/>
    </source>
</evidence>